<dbReference type="Proteomes" id="UP000231333">
    <property type="component" value="Unassembled WGS sequence"/>
</dbReference>
<protein>
    <submittedName>
        <fullName evidence="1">Uncharacterized protein</fullName>
    </submittedName>
</protein>
<sequence>MEWTKIYDMLVAGGTPDPITEEIPPGELMQPPRLDQEIRLKLVDGVAKQYSLPPLETIHQPLVVSEDV</sequence>
<evidence type="ECO:0000313" key="1">
    <source>
        <dbReference type="EMBL" id="PIR37242.1"/>
    </source>
</evidence>
<gene>
    <name evidence="1" type="ORF">COV34_03405</name>
</gene>
<dbReference type="EMBL" id="PCXL01000026">
    <property type="protein sequence ID" value="PIR37242.1"/>
    <property type="molecule type" value="Genomic_DNA"/>
</dbReference>
<reference evidence="1 2" key="1">
    <citation type="submission" date="2017-09" db="EMBL/GenBank/DDBJ databases">
        <title>Depth-based differentiation of microbial function through sediment-hosted aquifers and enrichment of novel symbionts in the deep terrestrial subsurface.</title>
        <authorList>
            <person name="Probst A.J."/>
            <person name="Ladd B."/>
            <person name="Jarett J.K."/>
            <person name="Geller-Mcgrath D.E."/>
            <person name="Sieber C.M."/>
            <person name="Emerson J.B."/>
            <person name="Anantharaman K."/>
            <person name="Thomas B.C."/>
            <person name="Malmstrom R."/>
            <person name="Stieglmeier M."/>
            <person name="Klingl A."/>
            <person name="Woyke T."/>
            <person name="Ryan C.M."/>
            <person name="Banfield J.F."/>
        </authorList>
    </citation>
    <scope>NUCLEOTIDE SEQUENCE [LARGE SCALE GENOMIC DNA]</scope>
    <source>
        <strain evidence="1">CG10_big_fil_rev_8_21_14_0_10_42_12</strain>
    </source>
</reference>
<evidence type="ECO:0000313" key="2">
    <source>
        <dbReference type="Proteomes" id="UP000231333"/>
    </source>
</evidence>
<comment type="caution">
    <text evidence="1">The sequence shown here is derived from an EMBL/GenBank/DDBJ whole genome shotgun (WGS) entry which is preliminary data.</text>
</comment>
<name>A0A2H0QSI8_9BACT</name>
<accession>A0A2H0QSI8</accession>
<proteinExistence type="predicted"/>
<dbReference type="AlphaFoldDB" id="A0A2H0QSI8"/>
<organism evidence="1 2">
    <name type="scientific">Candidatus Zambryskibacteria bacterium CG10_big_fil_rev_8_21_14_0_10_42_12</name>
    <dbReference type="NCBI Taxonomy" id="1975115"/>
    <lineage>
        <taxon>Bacteria</taxon>
        <taxon>Candidatus Zambryskiibacteriota</taxon>
    </lineage>
</organism>